<evidence type="ECO:0000313" key="9">
    <source>
        <dbReference type="RefSeq" id="XP_010431031.1"/>
    </source>
</evidence>
<evidence type="ECO:0000256" key="2">
    <source>
        <dbReference type="ARBA" id="ARBA00022741"/>
    </source>
</evidence>
<keyword evidence="3" id="KW-0418">Kinase</keyword>
<keyword evidence="6" id="KW-0723">Serine/threonine-protein kinase</keyword>
<name>A0ABM0TTA9_CAMSA</name>
<evidence type="ECO:0000256" key="3">
    <source>
        <dbReference type="ARBA" id="ARBA00022777"/>
    </source>
</evidence>
<evidence type="ECO:0000259" key="7">
    <source>
        <dbReference type="PROSITE" id="PS50011"/>
    </source>
</evidence>
<protein>
    <submittedName>
        <fullName evidence="9">Mitogen-activated protein kinase kinase kinase 2-like</fullName>
    </submittedName>
</protein>
<feature type="binding site" evidence="5">
    <location>
        <position position="137"/>
    </location>
    <ligand>
        <name>ATP</name>
        <dbReference type="ChEBI" id="CHEBI:30616"/>
    </ligand>
</feature>
<keyword evidence="8" id="KW-1185">Reference proteome</keyword>
<organism evidence="8 9">
    <name type="scientific">Camelina sativa</name>
    <name type="common">False flax</name>
    <name type="synonym">Myagrum sativum</name>
    <dbReference type="NCBI Taxonomy" id="90675"/>
    <lineage>
        <taxon>Eukaryota</taxon>
        <taxon>Viridiplantae</taxon>
        <taxon>Streptophyta</taxon>
        <taxon>Embryophyta</taxon>
        <taxon>Tracheophyta</taxon>
        <taxon>Spermatophyta</taxon>
        <taxon>Magnoliopsida</taxon>
        <taxon>eudicotyledons</taxon>
        <taxon>Gunneridae</taxon>
        <taxon>Pentapetalae</taxon>
        <taxon>rosids</taxon>
        <taxon>malvids</taxon>
        <taxon>Brassicales</taxon>
        <taxon>Brassicaceae</taxon>
        <taxon>Camelineae</taxon>
        <taxon>Camelina</taxon>
    </lineage>
</organism>
<dbReference type="Pfam" id="PF00069">
    <property type="entry name" value="Pkinase"/>
    <property type="match status" value="1"/>
</dbReference>
<dbReference type="Gene3D" id="1.10.510.10">
    <property type="entry name" value="Transferase(Phosphotransferase) domain 1"/>
    <property type="match status" value="1"/>
</dbReference>
<evidence type="ECO:0000256" key="5">
    <source>
        <dbReference type="PROSITE-ProRule" id="PRU10141"/>
    </source>
</evidence>
<dbReference type="InterPro" id="IPR052751">
    <property type="entry name" value="Plant_MAPKKK"/>
</dbReference>
<dbReference type="InterPro" id="IPR008271">
    <property type="entry name" value="Ser/Thr_kinase_AS"/>
</dbReference>
<reference evidence="8" key="1">
    <citation type="journal article" date="2014" name="Nat. Commun.">
        <title>The emerging biofuel crop Camelina sativa retains a highly undifferentiated hexaploid genome structure.</title>
        <authorList>
            <person name="Kagale S."/>
            <person name="Koh C."/>
            <person name="Nixon J."/>
            <person name="Bollina V."/>
            <person name="Clarke W.E."/>
            <person name="Tuteja R."/>
            <person name="Spillane C."/>
            <person name="Robinson S.J."/>
            <person name="Links M.G."/>
            <person name="Clarke C."/>
            <person name="Higgins E.E."/>
            <person name="Huebert T."/>
            <person name="Sharpe A.G."/>
            <person name="Parkin I.A."/>
        </authorList>
    </citation>
    <scope>NUCLEOTIDE SEQUENCE [LARGE SCALE GENOMIC DNA]</scope>
    <source>
        <strain evidence="8">cv. DH55</strain>
    </source>
</reference>
<dbReference type="CDD" id="cd06606">
    <property type="entry name" value="STKc_MAPKKK"/>
    <property type="match status" value="1"/>
</dbReference>
<comment type="similarity">
    <text evidence="6">Belongs to the protein kinase superfamily.</text>
</comment>
<dbReference type="Proteomes" id="UP000694864">
    <property type="component" value="Chromosome 9"/>
</dbReference>
<dbReference type="PANTHER" id="PTHR48011:SF85">
    <property type="entry name" value="PROTEIN KINASE SUPERFAMILY PROTEIN"/>
    <property type="match status" value="1"/>
</dbReference>
<keyword evidence="1" id="KW-0808">Transferase</keyword>
<evidence type="ECO:0000256" key="6">
    <source>
        <dbReference type="RuleBase" id="RU000304"/>
    </source>
</evidence>
<evidence type="ECO:0000313" key="8">
    <source>
        <dbReference type="Proteomes" id="UP000694864"/>
    </source>
</evidence>
<reference evidence="9" key="2">
    <citation type="submission" date="2025-08" db="UniProtKB">
        <authorList>
            <consortium name="RefSeq"/>
        </authorList>
    </citation>
    <scope>IDENTIFICATION</scope>
    <source>
        <tissue evidence="9">Leaf</tissue>
    </source>
</reference>
<dbReference type="PROSITE" id="PS50011">
    <property type="entry name" value="PROTEIN_KINASE_DOM"/>
    <property type="match status" value="1"/>
</dbReference>
<dbReference type="InterPro" id="IPR011009">
    <property type="entry name" value="Kinase-like_dom_sf"/>
</dbReference>
<dbReference type="PROSITE" id="PS00107">
    <property type="entry name" value="PROTEIN_KINASE_ATP"/>
    <property type="match status" value="1"/>
</dbReference>
<dbReference type="RefSeq" id="XP_010431031.1">
    <property type="nucleotide sequence ID" value="XM_010432729.1"/>
</dbReference>
<gene>
    <name evidence="9" type="primary">LOC104715313</name>
</gene>
<evidence type="ECO:0000256" key="1">
    <source>
        <dbReference type="ARBA" id="ARBA00022679"/>
    </source>
</evidence>
<keyword evidence="2 5" id="KW-0547">Nucleotide-binding</keyword>
<keyword evidence="4 5" id="KW-0067">ATP-binding</keyword>
<proteinExistence type="inferred from homology"/>
<dbReference type="PANTHER" id="PTHR48011">
    <property type="entry name" value="CCR4-NOT TRANSCRIPTIONAL COMPLEX SUBUNIT CAF120-RELATED"/>
    <property type="match status" value="1"/>
</dbReference>
<dbReference type="InterPro" id="IPR000719">
    <property type="entry name" value="Prot_kinase_dom"/>
</dbReference>
<feature type="domain" description="Protein kinase" evidence="7">
    <location>
        <begin position="110"/>
        <end position="375"/>
    </location>
</feature>
<evidence type="ECO:0000256" key="4">
    <source>
        <dbReference type="ARBA" id="ARBA00022840"/>
    </source>
</evidence>
<dbReference type="SMART" id="SM00220">
    <property type="entry name" value="S_TKc"/>
    <property type="match status" value="1"/>
</dbReference>
<dbReference type="PROSITE" id="PS00108">
    <property type="entry name" value="PROTEIN_KINASE_ST"/>
    <property type="match status" value="1"/>
</dbReference>
<dbReference type="SUPFAM" id="SSF56112">
    <property type="entry name" value="Protein kinase-like (PK-like)"/>
    <property type="match status" value="1"/>
</dbReference>
<dbReference type="InterPro" id="IPR017441">
    <property type="entry name" value="Protein_kinase_ATP_BS"/>
</dbReference>
<dbReference type="GeneID" id="104715313"/>
<sequence length="383" mass="42372">MDSKKFSDFSTLPPKNSPTKNVIVISSGSSSATMFCPLPQNPTLAVKLTPTILDGRRCSKNKKKREFKPPALKKSSSCRVIREESFDVAVQKPTDEVTLEGGLVKKSSPWVKSRLLGKGGFASVYLATYKNQERAIKTADISRATTLMNEGRILRSLQSPFVISCSGEEIVREGADYHYNLILEYCSGGSIGDLLRNIQKGLIEFDVKLIARDVLAGLRDIHARNIIHCDIKPDNLLLTPIDNHQIRFNSYVTKVGDFGLALEKGSVEYGDGSGHKRGTMRYMAPELISRGIVDFSVDIWAFGCSVLEMLTGELVWEEYGDLVYEDLVNLIGHSNVIPNIPSGLSAEAQEFLRGCFTKEPKSRWGLGALMNHPSLILDVKLPF</sequence>
<accession>A0ABM0TTA9</accession>